<proteinExistence type="predicted"/>
<organism evidence="2 3">
    <name type="scientific">Parabacteroides johnsonii</name>
    <dbReference type="NCBI Taxonomy" id="387661"/>
    <lineage>
        <taxon>Bacteria</taxon>
        <taxon>Pseudomonadati</taxon>
        <taxon>Bacteroidota</taxon>
        <taxon>Bacteroidia</taxon>
        <taxon>Bacteroidales</taxon>
        <taxon>Tannerellaceae</taxon>
        <taxon>Parabacteroides</taxon>
    </lineage>
</organism>
<sequence length="406" mass="45294">MKRYLLLFAALCMGMVGYAQKKNFSYKFYGQVRGDLFYNSRANAETVDGLFHLYPKDKNLDADGNDLNATANGSFYLLYSRLGVDVTGPNIGKAVTTAKLEADFRGSGSNWAVLRIRHAYVNLDWGKSAVLVGQTWHPLFGDVSPQMLNLSTGAPFQPFNRSPQIRYRYMSGKGLQLTGAVLWQLQYLSAGPNGKSEEYIKNSCIPEVYVSADYKADGLIAGVGMEMLSLKPRQQTTVDDRVYKVNERVTSLSFEAHAKYTTRDWVIAGKTLLASNLTQACMLGGYAVTSVDPRTEEQEYTPYRHSMTWLNVVYGKKWKPGIFVGYLKNLGTGKAIAGPTYGVGLDVDQVFTTNLQLSYNLPHWKLGVEYSPSLAWYGDMNAKNGKIENTHSVTNHRVLGVLIYMF</sequence>
<gene>
    <name evidence="2" type="ORF">B5F96_00945</name>
</gene>
<name>A0A9Q5SUN4_9BACT</name>
<dbReference type="RefSeq" id="WP_021861675.1">
    <property type="nucleotide sequence ID" value="NZ_CAJLBM010000010.1"/>
</dbReference>
<dbReference type="SUPFAM" id="SSF56935">
    <property type="entry name" value="Porins"/>
    <property type="match status" value="1"/>
</dbReference>
<keyword evidence="1" id="KW-0732">Signal</keyword>
<dbReference type="EMBL" id="NFIJ01000001">
    <property type="protein sequence ID" value="OUO07268.1"/>
    <property type="molecule type" value="Genomic_DNA"/>
</dbReference>
<accession>A0A9Q5SUN4</accession>
<comment type="caution">
    <text evidence="2">The sequence shown here is derived from an EMBL/GenBank/DDBJ whole genome shotgun (WGS) entry which is preliminary data.</text>
</comment>
<evidence type="ECO:0008006" key="4">
    <source>
        <dbReference type="Google" id="ProtNLM"/>
    </source>
</evidence>
<evidence type="ECO:0000313" key="2">
    <source>
        <dbReference type="EMBL" id="OUO07268.1"/>
    </source>
</evidence>
<feature type="chain" id="PRO_5040272700" description="Outer membrane protein" evidence="1">
    <location>
        <begin position="22"/>
        <end position="406"/>
    </location>
</feature>
<protein>
    <recommendedName>
        <fullName evidence="4">Outer membrane protein</fullName>
    </recommendedName>
</protein>
<dbReference type="Pfam" id="PF19577">
    <property type="entry name" value="DcaP"/>
    <property type="match status" value="1"/>
</dbReference>
<dbReference type="AlphaFoldDB" id="A0A9Q5SUN4"/>
<feature type="signal peptide" evidence="1">
    <location>
        <begin position="1"/>
        <end position="21"/>
    </location>
</feature>
<dbReference type="Proteomes" id="UP000195975">
    <property type="component" value="Unassembled WGS sequence"/>
</dbReference>
<dbReference type="InterPro" id="IPR045748">
    <property type="entry name" value="DcaP"/>
</dbReference>
<reference evidence="3" key="1">
    <citation type="submission" date="2017-04" db="EMBL/GenBank/DDBJ databases">
        <title>Function of individual gut microbiota members based on whole genome sequencing of pure cultures obtained from chicken caecum.</title>
        <authorList>
            <person name="Medvecky M."/>
            <person name="Cejkova D."/>
            <person name="Polansky O."/>
            <person name="Karasova D."/>
            <person name="Kubasova T."/>
            <person name="Cizek A."/>
            <person name="Rychlik I."/>
        </authorList>
    </citation>
    <scope>NUCLEOTIDE SEQUENCE [LARGE SCALE GENOMIC DNA]</scope>
    <source>
        <strain evidence="3">An42</strain>
    </source>
</reference>
<evidence type="ECO:0000313" key="3">
    <source>
        <dbReference type="Proteomes" id="UP000195975"/>
    </source>
</evidence>
<evidence type="ECO:0000256" key="1">
    <source>
        <dbReference type="SAM" id="SignalP"/>
    </source>
</evidence>